<proteinExistence type="predicted"/>
<dbReference type="GO" id="GO:0016491">
    <property type="term" value="F:oxidoreductase activity"/>
    <property type="evidence" value="ECO:0007669"/>
    <property type="project" value="TreeGrafter"/>
</dbReference>
<organism evidence="4 5">
    <name type="scientific">Occallatibacter riparius</name>
    <dbReference type="NCBI Taxonomy" id="1002689"/>
    <lineage>
        <taxon>Bacteria</taxon>
        <taxon>Pseudomonadati</taxon>
        <taxon>Acidobacteriota</taxon>
        <taxon>Terriglobia</taxon>
        <taxon>Terriglobales</taxon>
        <taxon>Acidobacteriaceae</taxon>
        <taxon>Occallatibacter</taxon>
    </lineage>
</organism>
<evidence type="ECO:0000313" key="5">
    <source>
        <dbReference type="Proteomes" id="UP001059380"/>
    </source>
</evidence>
<evidence type="ECO:0000259" key="3">
    <source>
        <dbReference type="Pfam" id="PF16694"/>
    </source>
</evidence>
<feature type="signal peptide" evidence="2">
    <location>
        <begin position="1"/>
        <end position="23"/>
    </location>
</feature>
<dbReference type="PANTHER" id="PTHR35038:SF6">
    <property type="entry name" value="SURFACE LOCALIZED DECAHEME CYTOCHROME C LIPOPROTEIN"/>
    <property type="match status" value="1"/>
</dbReference>
<dbReference type="AlphaFoldDB" id="A0A9J7BXH2"/>
<dbReference type="InterPro" id="IPR051829">
    <property type="entry name" value="Multiheme_Cytochr_ET"/>
</dbReference>
<name>A0A9J7BXH2_9BACT</name>
<dbReference type="InterPro" id="IPR038142">
    <property type="entry name" value="Cytochrome_P460_sp"/>
</dbReference>
<dbReference type="InterPro" id="IPR032033">
    <property type="entry name" value="Cytochrome_P460"/>
</dbReference>
<reference evidence="4" key="1">
    <citation type="submission" date="2021-04" db="EMBL/GenBank/DDBJ databases">
        <title>Phylogenetic analysis of Acidobacteriaceae.</title>
        <authorList>
            <person name="Qiu L."/>
            <person name="Zhang Q."/>
        </authorList>
    </citation>
    <scope>NUCLEOTIDE SEQUENCE</scope>
    <source>
        <strain evidence="4">DSM 25168</strain>
    </source>
</reference>
<dbReference type="Gene3D" id="1.10.1130.10">
    <property type="entry name" value="Flavocytochrome C3, Chain A"/>
    <property type="match status" value="1"/>
</dbReference>
<keyword evidence="1 2" id="KW-0732">Signal</keyword>
<dbReference type="InterPro" id="IPR036280">
    <property type="entry name" value="Multihaem_cyt_sf"/>
</dbReference>
<evidence type="ECO:0000313" key="4">
    <source>
        <dbReference type="EMBL" id="UWZ86610.1"/>
    </source>
</evidence>
<dbReference type="RefSeq" id="WP_260796248.1">
    <property type="nucleotide sequence ID" value="NZ_CP093313.1"/>
</dbReference>
<keyword evidence="5" id="KW-1185">Reference proteome</keyword>
<dbReference type="CDD" id="cd20716">
    <property type="entry name" value="cyt_P460_fam"/>
    <property type="match status" value="1"/>
</dbReference>
<feature type="chain" id="PRO_5039912918" evidence="2">
    <location>
        <begin position="24"/>
        <end position="939"/>
    </location>
</feature>
<dbReference type="Proteomes" id="UP001059380">
    <property type="component" value="Chromosome"/>
</dbReference>
<sequence>MRVSRLCVLFTVFLGVAVQGAHAQSAANPCPNAQPVPAQLKLPAFIPPGEPVAVEKQLLAYLNTLGYRNLGWCRDKWVRDTGPLIDGTASIVHPAVHIYYSPEVSQWLVNGRKGEIPDGAVIIKEQFSPVPAERYRDIPADKLGCSNDWTIMIKDSKASFDGWFWAEVWNGSKPSTSMKFDNAFQYPNAGYGLVCLRCHSSAEKQHTFVTLNNIEGSPGWPLQFRVDDSWRSTTAPMPPASCGFGPTLIDAIESARTPLMETPRLEHEEAIPPALFPEHQRNAAIQENVSEMPKQVQTMALVQRLRATGPRIQNLPPEPLDTVVAEPKGAGPANSPGFVTSDQCTGCHSGLTGAGLGPTMVLTSSTSPTINVSPYGEWRWTPMGLAGRDPVFYSQIDSELAYLAELKKTDKQQDVINTCTQCHNAMGKRTFAAENPGEDYKMAFVLDTDPHSKGFRIGGLARDGISCEVCHRMQAPKDPSLPYFLEHQINGVFNVTEHDELHGPFKDNEITTYPMLQGVNVKPKYDAYIQSPQMCGTCHTILLPVLDSPDPNMKSVEQATYPEWLNSDYRNEYGSVGATPQTCQECHMPTNYENAKTGMSVLQIKDKIAIVQDGTYPAAEHLASPSDVNVRYREAGFRRHELLGTNGFLLQMFLKPVNEAGNNETLGVRLSDYMSGLTSDLQAASDNVVQQAQSITATVNITKWEVENGKLIAEVMVTNKAGHRFPSGVGFRRAFLDFEATVDGKPFFSSGATNAKGQITNFAGQVLQTESFDNGTYQPHFSQERPITSSDQVQIYEELTQDVNHQFTTEFTRRDHEVKDNRLLPVGWRIDGPKDLKIPEPYLESTLPKGDALKDPVYLEGKGESIVRYEIPLPAGATAANVHATVSLYSQTLPPYFLADRYQTKTPATGRLQFLVNSLNSLDGTDYANWKLLVGKAGR</sequence>
<dbReference type="Gene3D" id="3.50.70.20">
    <property type="entry name" value="Cytochrome P460"/>
    <property type="match status" value="1"/>
</dbReference>
<feature type="domain" description="Cytochrome P460" evidence="3">
    <location>
        <begin position="97"/>
        <end position="205"/>
    </location>
</feature>
<evidence type="ECO:0000256" key="2">
    <source>
        <dbReference type="SAM" id="SignalP"/>
    </source>
</evidence>
<evidence type="ECO:0000256" key="1">
    <source>
        <dbReference type="ARBA" id="ARBA00022729"/>
    </source>
</evidence>
<dbReference type="SUPFAM" id="SSF48695">
    <property type="entry name" value="Multiheme cytochromes"/>
    <property type="match status" value="1"/>
</dbReference>
<dbReference type="PANTHER" id="PTHR35038">
    <property type="entry name" value="DISSIMILATORY SULFITE REDUCTASE SIRA"/>
    <property type="match status" value="1"/>
</dbReference>
<accession>A0A9J7BXH2</accession>
<dbReference type="EMBL" id="CP093313">
    <property type="protein sequence ID" value="UWZ86610.1"/>
    <property type="molecule type" value="Genomic_DNA"/>
</dbReference>
<gene>
    <name evidence="4" type="ORF">MOP44_11850</name>
</gene>
<dbReference type="Pfam" id="PF16694">
    <property type="entry name" value="Cytochrome_P460"/>
    <property type="match status" value="1"/>
</dbReference>
<dbReference type="KEGG" id="orp:MOP44_11850"/>
<protein>
    <submittedName>
        <fullName evidence="4">Cytochrome P460 family protein</fullName>
    </submittedName>
</protein>